<accession>A0A8J8FGZ5</accession>
<feature type="transmembrane region" description="Helical" evidence="1">
    <location>
        <begin position="48"/>
        <end position="66"/>
    </location>
</feature>
<dbReference type="Proteomes" id="UP000598971">
    <property type="component" value="Unassembled WGS sequence"/>
</dbReference>
<gene>
    <name evidence="2" type="ORF">GD597_15250</name>
</gene>
<sequence>MNYIILTYCIYLAITISLTIWVAKTLFNNGKVFLIDIFHGNKILSDSVNNLLLVGFYLINIGYAVFTLQEEDSIANIQGVIERLSIKVGCIILILGVMHFFNLLIFFKLRKRAQDELHIGNRTIQPTNQ</sequence>
<keyword evidence="3" id="KW-1185">Reference proteome</keyword>
<evidence type="ECO:0000313" key="2">
    <source>
        <dbReference type="EMBL" id="NNV56828.1"/>
    </source>
</evidence>
<keyword evidence="1" id="KW-0472">Membrane</keyword>
<name>A0A8J8FGZ5_9BACT</name>
<comment type="caution">
    <text evidence="2">The sequence shown here is derived from an EMBL/GenBank/DDBJ whole genome shotgun (WGS) entry which is preliminary data.</text>
</comment>
<feature type="transmembrane region" description="Helical" evidence="1">
    <location>
        <begin position="86"/>
        <end position="107"/>
    </location>
</feature>
<evidence type="ECO:0000256" key="1">
    <source>
        <dbReference type="SAM" id="Phobius"/>
    </source>
</evidence>
<reference evidence="2" key="1">
    <citation type="submission" date="2019-10" db="EMBL/GenBank/DDBJ databases">
        <title>Draft genome sequence of Panacibacter sp. KCS-6.</title>
        <authorList>
            <person name="Yim K.J."/>
        </authorList>
    </citation>
    <scope>NUCLEOTIDE SEQUENCE</scope>
    <source>
        <strain evidence="2">KCS-6</strain>
    </source>
</reference>
<dbReference type="EMBL" id="WHPF01000011">
    <property type="protein sequence ID" value="NNV56828.1"/>
    <property type="molecule type" value="Genomic_DNA"/>
</dbReference>
<evidence type="ECO:0000313" key="3">
    <source>
        <dbReference type="Proteomes" id="UP000598971"/>
    </source>
</evidence>
<keyword evidence="1" id="KW-1133">Transmembrane helix</keyword>
<dbReference type="AlphaFoldDB" id="A0A8J8FGZ5"/>
<dbReference type="RefSeq" id="WP_171608773.1">
    <property type="nucleotide sequence ID" value="NZ_WHPF01000011.1"/>
</dbReference>
<organism evidence="2 3">
    <name type="scientific">Limnovirga soli</name>
    <dbReference type="NCBI Taxonomy" id="2656915"/>
    <lineage>
        <taxon>Bacteria</taxon>
        <taxon>Pseudomonadati</taxon>
        <taxon>Bacteroidota</taxon>
        <taxon>Chitinophagia</taxon>
        <taxon>Chitinophagales</taxon>
        <taxon>Chitinophagaceae</taxon>
        <taxon>Limnovirga</taxon>
    </lineage>
</organism>
<evidence type="ECO:0008006" key="4">
    <source>
        <dbReference type="Google" id="ProtNLM"/>
    </source>
</evidence>
<protein>
    <recommendedName>
        <fullName evidence="4">Integral membrane protein</fullName>
    </recommendedName>
</protein>
<proteinExistence type="predicted"/>
<feature type="transmembrane region" description="Helical" evidence="1">
    <location>
        <begin position="6"/>
        <end position="27"/>
    </location>
</feature>
<keyword evidence="1" id="KW-0812">Transmembrane</keyword>